<keyword evidence="2" id="KW-1185">Reference proteome</keyword>
<reference evidence="1 2" key="1">
    <citation type="submission" date="2018-03" db="EMBL/GenBank/DDBJ databases">
        <title>Finding Nemo's genes: A chromosome-scale reference assembly of the genome of the orange clownfish Amphiprion percula.</title>
        <authorList>
            <person name="Lehmann R."/>
        </authorList>
    </citation>
    <scope>NUCLEOTIDE SEQUENCE</scope>
</reference>
<dbReference type="Proteomes" id="UP000265080">
    <property type="component" value="Chromosome 7"/>
</dbReference>
<sequence>LHADSGNISLLILLDHREAFNTLDYNLLLNYLEYIREHICETVNSDCHGVSFHTEIYVSMRPDDPNTLPSLTDCMSVSNEWMSKTFLKLNEDKSAIFLVGVKKKRDCVFLNSNVCDEVQGASYFLLKIQEAFPFFNSDPDCSSSPASEKFSDMPL</sequence>
<accession>A0A3P8RRF7</accession>
<protein>
    <recommendedName>
        <fullName evidence="3">Reverse transcriptase domain-containing protein</fullName>
    </recommendedName>
</protein>
<dbReference type="AlphaFoldDB" id="A0A3P8RRF7"/>
<reference evidence="1" key="2">
    <citation type="submission" date="2025-08" db="UniProtKB">
        <authorList>
            <consortium name="Ensembl"/>
        </authorList>
    </citation>
    <scope>IDENTIFICATION</scope>
</reference>
<evidence type="ECO:0008006" key="3">
    <source>
        <dbReference type="Google" id="ProtNLM"/>
    </source>
</evidence>
<evidence type="ECO:0000313" key="1">
    <source>
        <dbReference type="Ensembl" id="ENSAPEP00000002696.1"/>
    </source>
</evidence>
<reference evidence="1" key="3">
    <citation type="submission" date="2025-09" db="UniProtKB">
        <authorList>
            <consortium name="Ensembl"/>
        </authorList>
    </citation>
    <scope>IDENTIFICATION</scope>
</reference>
<name>A0A3P8RRF7_AMPPE</name>
<dbReference type="Ensembl" id="ENSAPET00000002757.1">
    <property type="protein sequence ID" value="ENSAPEP00000002696.1"/>
    <property type="gene ID" value="ENSAPEG00000001965.1"/>
</dbReference>
<evidence type="ECO:0000313" key="2">
    <source>
        <dbReference type="Proteomes" id="UP000265080"/>
    </source>
</evidence>
<dbReference type="STRING" id="161767.ENSAPEP00000002696"/>
<organism evidence="1 2">
    <name type="scientific">Amphiprion percula</name>
    <name type="common">Orange clownfish</name>
    <name type="synonym">Lutjanus percula</name>
    <dbReference type="NCBI Taxonomy" id="161767"/>
    <lineage>
        <taxon>Eukaryota</taxon>
        <taxon>Metazoa</taxon>
        <taxon>Chordata</taxon>
        <taxon>Craniata</taxon>
        <taxon>Vertebrata</taxon>
        <taxon>Euteleostomi</taxon>
        <taxon>Actinopterygii</taxon>
        <taxon>Neopterygii</taxon>
        <taxon>Teleostei</taxon>
        <taxon>Neoteleostei</taxon>
        <taxon>Acanthomorphata</taxon>
        <taxon>Ovalentaria</taxon>
        <taxon>Pomacentridae</taxon>
        <taxon>Amphiprion</taxon>
    </lineage>
</organism>
<proteinExistence type="predicted"/>